<reference evidence="3" key="1">
    <citation type="submission" date="2017-05" db="EMBL/GenBank/DDBJ databases">
        <authorList>
            <person name="Sharma S."/>
            <person name="Sidhu C."/>
            <person name="Pinnaka A.K."/>
        </authorList>
    </citation>
    <scope>NUCLEOTIDE SEQUENCE [LARGE SCALE GENOMIC DNA]</scope>
    <source>
        <strain evidence="3">AK93</strain>
    </source>
</reference>
<dbReference type="PROSITE" id="PS00409">
    <property type="entry name" value="PROKAR_NTER_METHYL"/>
    <property type="match status" value="1"/>
</dbReference>
<comment type="caution">
    <text evidence="2">The sequence shown here is derived from an EMBL/GenBank/DDBJ whole genome shotgun (WGS) entry which is preliminary data.</text>
</comment>
<dbReference type="OrthoDB" id="5815618at2"/>
<dbReference type="Proteomes" id="UP000256763">
    <property type="component" value="Unassembled WGS sequence"/>
</dbReference>
<dbReference type="Gene3D" id="3.30.700.10">
    <property type="entry name" value="Glycoprotein, Type 4 Pilin"/>
    <property type="match status" value="1"/>
</dbReference>
<evidence type="ECO:0000313" key="2">
    <source>
        <dbReference type="EMBL" id="RFA34888.1"/>
    </source>
</evidence>
<keyword evidence="3" id="KW-1185">Reference proteome</keyword>
<keyword evidence="1" id="KW-1133">Transmembrane helix</keyword>
<dbReference type="PANTHER" id="PTHR30093:SF46">
    <property type="entry name" value="MSHA MINOR PILIN PROTEIN MSHB"/>
    <property type="match status" value="1"/>
</dbReference>
<accession>A0A3E0WPY5</accession>
<keyword evidence="1" id="KW-0472">Membrane</keyword>
<keyword evidence="1" id="KW-0812">Transmembrane</keyword>
<sequence>MRKSSAGFTLVELVIVIVILGILAAVALPRFFDMSEGAHRAAVEGTAGALGSGVQLTRAAWYAGGQEGDSVMADDVEVYVNTASGWPSGNQGSAPTTAEHCENVWNQVLQNAPLTATSAGGDVVYVADIDGASCTYTYQKGSAEHVIAYNATNGNVTVDWQ</sequence>
<protein>
    <recommendedName>
        <fullName evidence="4">Pilin</fullName>
    </recommendedName>
</protein>
<proteinExistence type="predicted"/>
<dbReference type="SUPFAM" id="SSF54523">
    <property type="entry name" value="Pili subunits"/>
    <property type="match status" value="1"/>
</dbReference>
<organism evidence="2 3">
    <name type="scientific">Alkalilimnicola ehrlichii</name>
    <dbReference type="NCBI Taxonomy" id="351052"/>
    <lineage>
        <taxon>Bacteria</taxon>
        <taxon>Pseudomonadati</taxon>
        <taxon>Pseudomonadota</taxon>
        <taxon>Gammaproteobacteria</taxon>
        <taxon>Chromatiales</taxon>
        <taxon>Ectothiorhodospiraceae</taxon>
        <taxon>Alkalilimnicola</taxon>
    </lineage>
</organism>
<name>A0A3E0WPY5_9GAMM</name>
<dbReference type="PANTHER" id="PTHR30093">
    <property type="entry name" value="GENERAL SECRETION PATHWAY PROTEIN G"/>
    <property type="match status" value="1"/>
</dbReference>
<dbReference type="InterPro" id="IPR012902">
    <property type="entry name" value="N_methyl_site"/>
</dbReference>
<dbReference type="NCBIfam" id="TIGR02532">
    <property type="entry name" value="IV_pilin_GFxxxE"/>
    <property type="match status" value="1"/>
</dbReference>
<evidence type="ECO:0000313" key="3">
    <source>
        <dbReference type="Proteomes" id="UP000256763"/>
    </source>
</evidence>
<feature type="transmembrane region" description="Helical" evidence="1">
    <location>
        <begin position="6"/>
        <end position="28"/>
    </location>
</feature>
<dbReference type="RefSeq" id="WP_116302736.1">
    <property type="nucleotide sequence ID" value="NZ_NFZV01000013.1"/>
</dbReference>
<dbReference type="Pfam" id="PF07963">
    <property type="entry name" value="N_methyl"/>
    <property type="match status" value="1"/>
</dbReference>
<evidence type="ECO:0008006" key="4">
    <source>
        <dbReference type="Google" id="ProtNLM"/>
    </source>
</evidence>
<dbReference type="InterPro" id="IPR045584">
    <property type="entry name" value="Pilin-like"/>
</dbReference>
<dbReference type="EMBL" id="NFZW01000014">
    <property type="protein sequence ID" value="RFA34888.1"/>
    <property type="molecule type" value="Genomic_DNA"/>
</dbReference>
<dbReference type="AlphaFoldDB" id="A0A3E0WPY5"/>
<evidence type="ECO:0000256" key="1">
    <source>
        <dbReference type="SAM" id="Phobius"/>
    </source>
</evidence>
<gene>
    <name evidence="2" type="ORF">CAL65_14440</name>
</gene>